<organism evidence="2 3">
    <name type="scientific">Citrus clementina</name>
    <name type="common">Clementine</name>
    <name type="synonym">Citrus deliciosa x Citrus sinensis</name>
    <dbReference type="NCBI Taxonomy" id="85681"/>
    <lineage>
        <taxon>Eukaryota</taxon>
        <taxon>Viridiplantae</taxon>
        <taxon>Streptophyta</taxon>
        <taxon>Embryophyta</taxon>
        <taxon>Tracheophyta</taxon>
        <taxon>Spermatophyta</taxon>
        <taxon>Magnoliopsida</taxon>
        <taxon>eudicotyledons</taxon>
        <taxon>Gunneridae</taxon>
        <taxon>Pentapetalae</taxon>
        <taxon>rosids</taxon>
        <taxon>malvids</taxon>
        <taxon>Sapindales</taxon>
        <taxon>Rutaceae</taxon>
        <taxon>Aurantioideae</taxon>
        <taxon>Citrus</taxon>
    </lineage>
</organism>
<dbReference type="FunCoup" id="V4U7Z9">
    <property type="interactions" value="1193"/>
</dbReference>
<dbReference type="Proteomes" id="UP000030687">
    <property type="component" value="Unassembled WGS sequence"/>
</dbReference>
<dbReference type="PANTHER" id="PTHR35459:SF2">
    <property type="entry name" value="T1N6.14 PROTEIN"/>
    <property type="match status" value="1"/>
</dbReference>
<proteinExistence type="predicted"/>
<sequence>MRDSLTNCVLTAEFEISHFQLKTFYFLLDYQLPLAFPDSIQTRSSSMEEPKPAENTAAQVTNPQPDKTETLPSQPPVQPQATAATNSKKRPLDNNAQIQDSSCYKMRLVLKDLRPHFVEVLRTPDFRNCKASLEIQEKIKKLMELYKQLTAETISVKKCKVLPDGQQPQEVKVAEQPQPDGVSTKPSDNKSLQSNSVSTKQQTVDSDGSQIIGGSAFGWNFITFSGSEPVYYGVTKESFRSSQVNFEGS</sequence>
<dbReference type="InParanoid" id="V4U7Z9"/>
<feature type="region of interest" description="Disordered" evidence="1">
    <location>
        <begin position="166"/>
        <end position="208"/>
    </location>
</feature>
<evidence type="ECO:0000313" key="3">
    <source>
        <dbReference type="Proteomes" id="UP000030687"/>
    </source>
</evidence>
<dbReference type="Gramene" id="ESR58306">
    <property type="protein sequence ID" value="ESR58306"/>
    <property type="gene ID" value="CICLE_v10021865mg"/>
</dbReference>
<dbReference type="PANTHER" id="PTHR35459">
    <property type="entry name" value="T1N6.14 PROTEIN"/>
    <property type="match status" value="1"/>
</dbReference>
<dbReference type="AlphaFoldDB" id="V4U7Z9"/>
<reference evidence="2 3" key="1">
    <citation type="submission" date="2013-10" db="EMBL/GenBank/DDBJ databases">
        <authorList>
            <consortium name="International Citrus Genome Consortium"/>
            <person name="Jenkins J."/>
            <person name="Schmutz J."/>
            <person name="Prochnik S."/>
            <person name="Rokhsar D."/>
            <person name="Gmitter F."/>
            <person name="Ollitrault P."/>
            <person name="Machado M."/>
            <person name="Talon M."/>
            <person name="Wincker P."/>
            <person name="Jaillon O."/>
            <person name="Morgante M."/>
        </authorList>
    </citation>
    <scope>NUCLEOTIDE SEQUENCE</scope>
    <source>
        <strain evidence="3">cv. Clemenules</strain>
    </source>
</reference>
<evidence type="ECO:0000313" key="2">
    <source>
        <dbReference type="EMBL" id="ESR58306.1"/>
    </source>
</evidence>
<accession>V4U7Z9</accession>
<name>V4U7Z9_CITCL</name>
<feature type="compositionally biased region" description="Polar residues" evidence="1">
    <location>
        <begin position="184"/>
        <end position="208"/>
    </location>
</feature>
<dbReference type="STRING" id="85681.V4U7Z9"/>
<gene>
    <name evidence="2" type="ORF">CICLE_v10021865mg</name>
</gene>
<dbReference type="EMBL" id="KI536661">
    <property type="protein sequence ID" value="ESR58306.1"/>
    <property type="molecule type" value="Genomic_DNA"/>
</dbReference>
<evidence type="ECO:0000256" key="1">
    <source>
        <dbReference type="SAM" id="MobiDB-lite"/>
    </source>
</evidence>
<dbReference type="KEGG" id="cic:CICLE_v10021865mg"/>
<feature type="compositionally biased region" description="Polar residues" evidence="1">
    <location>
        <begin position="56"/>
        <end position="65"/>
    </location>
</feature>
<keyword evidence="3" id="KW-1185">Reference proteome</keyword>
<feature type="region of interest" description="Disordered" evidence="1">
    <location>
        <begin position="43"/>
        <end position="96"/>
    </location>
</feature>
<dbReference type="eggNOG" id="ENOG502S1AR">
    <property type="taxonomic scope" value="Eukaryota"/>
</dbReference>
<dbReference type="OMA" id="GDARNMP"/>
<protein>
    <submittedName>
        <fullName evidence="2">Uncharacterized protein</fullName>
    </submittedName>
</protein>